<dbReference type="Pfam" id="PF07690">
    <property type="entry name" value="MFS_1"/>
    <property type="match status" value="1"/>
</dbReference>
<keyword evidence="5 7" id="KW-0472">Membrane</keyword>
<feature type="transmembrane region" description="Helical" evidence="7">
    <location>
        <begin position="85"/>
        <end position="103"/>
    </location>
</feature>
<dbReference type="PROSITE" id="PS50850">
    <property type="entry name" value="MFS"/>
    <property type="match status" value="1"/>
</dbReference>
<sequence length="425" mass="47529">MRSIWSSEEKNDASGKSGKACDDIDAESGGRKELKKLERKLLWKLDLRMSVLVMIYILNYIDRNNASAARLRGFEADLHLQGQEFATLLSIFYVSYILMQIPSNMFLNYIGKPSFFLPICTMIWGTLSILTGITKNFVGALMIRFFLGFAEAAFFPGALFVLTKWYKRSELGVRILFCGNIISNAFGPLVASGILNGMEGKLGIAAWRWLFFIEGSLTIFVAFCAIFILPDFPATTRARWLSEEEHQLAMRRMEEDAGVGNEAETETGGRATGLWLAIKDWKVWWLTFAITSQVVALSFNAFFPTLSATMGFGPTLTLLLYAPPYVVTVVLAFFISRHSDKTEERFYHITISFFVGMVGFIVAISTMNTVARYNSLFLMAQSYTGFLLFYAWVSSSVPHPASKRAVAVALVNAFSQLGNVVGSYI</sequence>
<dbReference type="FunFam" id="1.20.1250.20:FF:000057">
    <property type="entry name" value="MFS general substrate transporter"/>
    <property type="match status" value="1"/>
</dbReference>
<dbReference type="InterPro" id="IPR020846">
    <property type="entry name" value="MFS_dom"/>
</dbReference>
<dbReference type="Proteomes" id="UP000016930">
    <property type="component" value="Unassembled WGS sequence"/>
</dbReference>
<keyword evidence="2" id="KW-0813">Transport</keyword>
<dbReference type="GO" id="GO:0016020">
    <property type="term" value="C:membrane"/>
    <property type="evidence" value="ECO:0007669"/>
    <property type="project" value="UniProtKB-SubCell"/>
</dbReference>
<accession>M2R8V2</accession>
<evidence type="ECO:0000256" key="4">
    <source>
        <dbReference type="ARBA" id="ARBA00022989"/>
    </source>
</evidence>
<gene>
    <name evidence="9" type="ORF">CERSUDRAFT_91591</name>
</gene>
<name>M2R8V2_CERS8</name>
<evidence type="ECO:0000256" key="6">
    <source>
        <dbReference type="SAM" id="MobiDB-lite"/>
    </source>
</evidence>
<dbReference type="OrthoDB" id="2985014at2759"/>
<evidence type="ECO:0000313" key="9">
    <source>
        <dbReference type="EMBL" id="EMD40845.1"/>
    </source>
</evidence>
<evidence type="ECO:0000256" key="5">
    <source>
        <dbReference type="ARBA" id="ARBA00023136"/>
    </source>
</evidence>
<organism evidence="9 10">
    <name type="scientific">Ceriporiopsis subvermispora (strain B)</name>
    <name type="common">White-rot fungus</name>
    <name type="synonym">Gelatoporia subvermispora</name>
    <dbReference type="NCBI Taxonomy" id="914234"/>
    <lineage>
        <taxon>Eukaryota</taxon>
        <taxon>Fungi</taxon>
        <taxon>Dikarya</taxon>
        <taxon>Basidiomycota</taxon>
        <taxon>Agaricomycotina</taxon>
        <taxon>Agaricomycetes</taxon>
        <taxon>Polyporales</taxon>
        <taxon>Gelatoporiaceae</taxon>
        <taxon>Gelatoporia</taxon>
    </lineage>
</organism>
<dbReference type="HOGENOM" id="CLU_001265_0_6_1"/>
<evidence type="ECO:0000313" key="10">
    <source>
        <dbReference type="Proteomes" id="UP000016930"/>
    </source>
</evidence>
<dbReference type="GO" id="GO:0022857">
    <property type="term" value="F:transmembrane transporter activity"/>
    <property type="evidence" value="ECO:0007669"/>
    <property type="project" value="InterPro"/>
</dbReference>
<feature type="transmembrane region" description="Helical" evidence="7">
    <location>
        <begin position="140"/>
        <end position="163"/>
    </location>
</feature>
<dbReference type="SUPFAM" id="SSF103473">
    <property type="entry name" value="MFS general substrate transporter"/>
    <property type="match status" value="1"/>
</dbReference>
<feature type="transmembrane region" description="Helical" evidence="7">
    <location>
        <begin position="373"/>
        <end position="393"/>
    </location>
</feature>
<evidence type="ECO:0000259" key="8">
    <source>
        <dbReference type="PROSITE" id="PS50850"/>
    </source>
</evidence>
<protein>
    <recommendedName>
        <fullName evidence="8">Major facilitator superfamily (MFS) profile domain-containing protein</fullName>
    </recommendedName>
</protein>
<dbReference type="PANTHER" id="PTHR43791">
    <property type="entry name" value="PERMEASE-RELATED"/>
    <property type="match status" value="1"/>
</dbReference>
<dbReference type="Gene3D" id="1.20.1250.20">
    <property type="entry name" value="MFS general substrate transporter like domains"/>
    <property type="match status" value="2"/>
</dbReference>
<feature type="transmembrane region" description="Helical" evidence="7">
    <location>
        <begin position="346"/>
        <end position="367"/>
    </location>
</feature>
<dbReference type="EMBL" id="KB445792">
    <property type="protein sequence ID" value="EMD40845.1"/>
    <property type="molecule type" value="Genomic_DNA"/>
</dbReference>
<keyword evidence="4 7" id="KW-1133">Transmembrane helix</keyword>
<feature type="domain" description="Major facilitator superfamily (MFS) profile" evidence="8">
    <location>
        <begin position="48"/>
        <end position="425"/>
    </location>
</feature>
<keyword evidence="10" id="KW-1185">Reference proteome</keyword>
<dbReference type="AlphaFoldDB" id="M2R8V2"/>
<dbReference type="STRING" id="914234.M2R8V2"/>
<feature type="transmembrane region" description="Helical" evidence="7">
    <location>
        <begin position="115"/>
        <end position="134"/>
    </location>
</feature>
<evidence type="ECO:0000256" key="1">
    <source>
        <dbReference type="ARBA" id="ARBA00004141"/>
    </source>
</evidence>
<dbReference type="InterPro" id="IPR036259">
    <property type="entry name" value="MFS_trans_sf"/>
</dbReference>
<keyword evidence="3 7" id="KW-0812">Transmembrane</keyword>
<feature type="transmembrane region" description="Helical" evidence="7">
    <location>
        <begin position="41"/>
        <end position="61"/>
    </location>
</feature>
<feature type="transmembrane region" description="Helical" evidence="7">
    <location>
        <begin position="175"/>
        <end position="195"/>
    </location>
</feature>
<evidence type="ECO:0000256" key="7">
    <source>
        <dbReference type="SAM" id="Phobius"/>
    </source>
</evidence>
<comment type="subcellular location">
    <subcellularLocation>
        <location evidence="1">Membrane</location>
        <topology evidence="1">Multi-pass membrane protein</topology>
    </subcellularLocation>
</comment>
<evidence type="ECO:0000256" key="2">
    <source>
        <dbReference type="ARBA" id="ARBA00022448"/>
    </source>
</evidence>
<feature type="transmembrane region" description="Helical" evidence="7">
    <location>
        <begin position="283"/>
        <end position="303"/>
    </location>
</feature>
<feature type="transmembrane region" description="Helical" evidence="7">
    <location>
        <begin position="207"/>
        <end position="229"/>
    </location>
</feature>
<reference evidence="9 10" key="1">
    <citation type="journal article" date="2012" name="Proc. Natl. Acad. Sci. U.S.A.">
        <title>Comparative genomics of Ceriporiopsis subvermispora and Phanerochaete chrysosporium provide insight into selective ligninolysis.</title>
        <authorList>
            <person name="Fernandez-Fueyo E."/>
            <person name="Ruiz-Duenas F.J."/>
            <person name="Ferreira P."/>
            <person name="Floudas D."/>
            <person name="Hibbett D.S."/>
            <person name="Canessa P."/>
            <person name="Larrondo L.F."/>
            <person name="James T.Y."/>
            <person name="Seelenfreund D."/>
            <person name="Lobos S."/>
            <person name="Polanco R."/>
            <person name="Tello M."/>
            <person name="Honda Y."/>
            <person name="Watanabe T."/>
            <person name="Watanabe T."/>
            <person name="Ryu J.S."/>
            <person name="Kubicek C.P."/>
            <person name="Schmoll M."/>
            <person name="Gaskell J."/>
            <person name="Hammel K.E."/>
            <person name="St John F.J."/>
            <person name="Vanden Wymelenberg A."/>
            <person name="Sabat G."/>
            <person name="Splinter BonDurant S."/>
            <person name="Syed K."/>
            <person name="Yadav J.S."/>
            <person name="Doddapaneni H."/>
            <person name="Subramanian V."/>
            <person name="Lavin J.L."/>
            <person name="Oguiza J.A."/>
            <person name="Perez G."/>
            <person name="Pisabarro A.G."/>
            <person name="Ramirez L."/>
            <person name="Santoyo F."/>
            <person name="Master E."/>
            <person name="Coutinho P.M."/>
            <person name="Henrissat B."/>
            <person name="Lombard V."/>
            <person name="Magnuson J.K."/>
            <person name="Kuees U."/>
            <person name="Hori C."/>
            <person name="Igarashi K."/>
            <person name="Samejima M."/>
            <person name="Held B.W."/>
            <person name="Barry K.W."/>
            <person name="LaButti K.M."/>
            <person name="Lapidus A."/>
            <person name="Lindquist E.A."/>
            <person name="Lucas S.M."/>
            <person name="Riley R."/>
            <person name="Salamov A.A."/>
            <person name="Hoffmeister D."/>
            <person name="Schwenk D."/>
            <person name="Hadar Y."/>
            <person name="Yarden O."/>
            <person name="de Vries R.P."/>
            <person name="Wiebenga A."/>
            <person name="Stenlid J."/>
            <person name="Eastwood D."/>
            <person name="Grigoriev I.V."/>
            <person name="Berka R.M."/>
            <person name="Blanchette R.A."/>
            <person name="Kersten P."/>
            <person name="Martinez A.T."/>
            <person name="Vicuna R."/>
            <person name="Cullen D."/>
        </authorList>
    </citation>
    <scope>NUCLEOTIDE SEQUENCE [LARGE SCALE GENOMIC DNA]</scope>
    <source>
        <strain evidence="9 10">B</strain>
    </source>
</reference>
<dbReference type="PANTHER" id="PTHR43791:SF6">
    <property type="entry name" value="TRANSPORTER, PUTATIVE (AFU_ORTHOLOGUE AFUA_1G16690)-RELATED"/>
    <property type="match status" value="1"/>
</dbReference>
<evidence type="ECO:0000256" key="3">
    <source>
        <dbReference type="ARBA" id="ARBA00022692"/>
    </source>
</evidence>
<dbReference type="InterPro" id="IPR011701">
    <property type="entry name" value="MFS"/>
</dbReference>
<proteinExistence type="predicted"/>
<feature type="region of interest" description="Disordered" evidence="6">
    <location>
        <begin position="1"/>
        <end position="24"/>
    </location>
</feature>
<feature type="transmembrane region" description="Helical" evidence="7">
    <location>
        <begin position="315"/>
        <end position="334"/>
    </location>
</feature>